<keyword evidence="2" id="KW-0472">Membrane</keyword>
<proteinExistence type="predicted"/>
<evidence type="ECO:0000313" key="4">
    <source>
        <dbReference type="Proteomes" id="UP000198864"/>
    </source>
</evidence>
<feature type="transmembrane region" description="Helical" evidence="2">
    <location>
        <begin position="544"/>
        <end position="568"/>
    </location>
</feature>
<dbReference type="EMBL" id="FMCR01000006">
    <property type="protein sequence ID" value="SCF32831.1"/>
    <property type="molecule type" value="Genomic_DNA"/>
</dbReference>
<feature type="transmembrane region" description="Helical" evidence="2">
    <location>
        <begin position="26"/>
        <end position="48"/>
    </location>
</feature>
<keyword evidence="2" id="KW-0812">Transmembrane</keyword>
<feature type="region of interest" description="Disordered" evidence="1">
    <location>
        <begin position="686"/>
        <end position="711"/>
    </location>
</feature>
<feature type="transmembrane region" description="Helical" evidence="2">
    <location>
        <begin position="162"/>
        <end position="185"/>
    </location>
</feature>
<evidence type="ECO:0000313" key="3">
    <source>
        <dbReference type="EMBL" id="SCF32831.1"/>
    </source>
</evidence>
<evidence type="ECO:0000256" key="1">
    <source>
        <dbReference type="SAM" id="MobiDB-lite"/>
    </source>
</evidence>
<feature type="transmembrane region" description="Helical" evidence="2">
    <location>
        <begin position="197"/>
        <end position="216"/>
    </location>
</feature>
<evidence type="ECO:0000256" key="2">
    <source>
        <dbReference type="SAM" id="Phobius"/>
    </source>
</evidence>
<feature type="transmembrane region" description="Helical" evidence="2">
    <location>
        <begin position="574"/>
        <end position="593"/>
    </location>
</feature>
<dbReference type="STRING" id="285676.GA0070561_5406"/>
<accession>A0A1C4ZJ44</accession>
<dbReference type="Proteomes" id="UP000198864">
    <property type="component" value="Unassembled WGS sequence"/>
</dbReference>
<gene>
    <name evidence="3" type="ORF">GA0070561_5406</name>
</gene>
<feature type="transmembrane region" description="Helical" evidence="2">
    <location>
        <begin position="656"/>
        <end position="677"/>
    </location>
</feature>
<dbReference type="AlphaFoldDB" id="A0A1C4ZJ44"/>
<feature type="transmembrane region" description="Helical" evidence="2">
    <location>
        <begin position="228"/>
        <end position="248"/>
    </location>
</feature>
<feature type="transmembrane region" description="Helical" evidence="2">
    <location>
        <begin position="511"/>
        <end position="532"/>
    </location>
</feature>
<keyword evidence="2" id="KW-1133">Transmembrane helix</keyword>
<organism evidence="3 4">
    <name type="scientific">Micromonospora saelicesensis</name>
    <dbReference type="NCBI Taxonomy" id="285676"/>
    <lineage>
        <taxon>Bacteria</taxon>
        <taxon>Bacillati</taxon>
        <taxon>Actinomycetota</taxon>
        <taxon>Actinomycetes</taxon>
        <taxon>Micromonosporales</taxon>
        <taxon>Micromonosporaceae</taxon>
        <taxon>Micromonospora</taxon>
    </lineage>
</organism>
<sequence length="711" mass="73920">MDTEAVIEAADVVDGRPPGADRKEQIIRMVALFVMPFLMVTMMFATYMSTMHSPHPRDMPVAVVGSGATAQAVVDGLNSGDSTEATLVTTRDDAVDLLHDQEAAGALVLPTDGGANATVLTASAAGASQNATVQQLLAPVVFQNSWKATTEDVAPLPAGDSAGIAVLFAAMGMMLAGYVPLSIMVMGVPHLLRLRRFLPVLAGWSALTSSIIWLILGPLVGAVDGHYLTFLGVGMLATAAVGLAQLLLSKLVGPLAVLPGMLLWVVFGMPASNLALSVHNMPGFFQFLHGVLPLPAAGEALRSVLYFDGNGLGTHLIVLALWIVAALALCLLKERSASGKMIPGVPPVTDPDAKAPALAGGPPRSKRFRYVAAAGFPLAILVVVVGAMGFSMHKPQPHDIPVVVVAAAPGQAQQTAAGLNAQLDGIIDVTVADTVAEATEQIHSRDVVAAFVLPSAPGTPATLYSASAANASQQSAIRAIFQPITAAEGFSLTLADVQPLSETDTGGSNSMYVGMSWIMAGFLFLAVLRGGAPHVRRLRQFLPLLGGWAIGMSVWLWFLFDVVIGAISGNALETIAYGALTIFSVSLATGVLTRTVGLAGIIPMMVVLMMAGVPASGGGMSVYLVPEVFRPLQDVLPLPAAVDIARSLRYFDGVGVGQNLLVIAIWGAVGLVLNLVVDQWLKRRERRSDSGGPDAGTTPGTHLRLVPAETH</sequence>
<feature type="transmembrane region" description="Helical" evidence="2">
    <location>
        <begin position="312"/>
        <end position="332"/>
    </location>
</feature>
<feature type="transmembrane region" description="Helical" evidence="2">
    <location>
        <begin position="605"/>
        <end position="625"/>
    </location>
</feature>
<protein>
    <submittedName>
        <fullName evidence="3">ABC-2 family transporter protein</fullName>
    </submittedName>
</protein>
<feature type="transmembrane region" description="Helical" evidence="2">
    <location>
        <begin position="370"/>
        <end position="390"/>
    </location>
</feature>
<feature type="transmembrane region" description="Helical" evidence="2">
    <location>
        <begin position="255"/>
        <end position="276"/>
    </location>
</feature>
<name>A0A1C4ZJ44_9ACTN</name>
<reference evidence="3 4" key="1">
    <citation type="submission" date="2016-06" db="EMBL/GenBank/DDBJ databases">
        <authorList>
            <person name="Kjaerup R.B."/>
            <person name="Dalgaard T.S."/>
            <person name="Juul-Madsen H.R."/>
        </authorList>
    </citation>
    <scope>NUCLEOTIDE SEQUENCE [LARGE SCALE GENOMIC DNA]</scope>
    <source>
        <strain evidence="3 4">DSM 44871</strain>
    </source>
</reference>
<dbReference type="RefSeq" id="WP_141710452.1">
    <property type="nucleotide sequence ID" value="NZ_FMCR01000006.1"/>
</dbReference>